<evidence type="ECO:0000256" key="2">
    <source>
        <dbReference type="ARBA" id="ARBA00022679"/>
    </source>
</evidence>
<gene>
    <name evidence="10" type="ORF">CI109_106637</name>
</gene>
<sequence>MNRVEVEMSKSSAATDKIMGQDTLQAEASSSARPLELDEYVRYGRQMIMPGFGLPGQVELKNAKVAVVGAGGLGCPVLQYLAGAGVGTIAIVDHDTVSLSNLHRQILHTTDRVDMNKAESACIALKALNPRINVVPHPMAITPSTALSTLAPYSILVDCTDRPLTRYLLSDISVRLSIPLVSGAAISSAGQWAVYGGTIRSSGKRRACYRCIWPSVLPNSGGNGNCEEQGVWGVVTGLVGTGMAGEVIKLLVGKEDSEPLLHLHHLCSNPLIRTIRMKPPSAKCIACGPNATITDDLDVFGYESFCAGGPVTNDQTGSVTGGEGERLIAKDLSEILDLKSASSEDDFVLIDTRPSIEFGICSVPGSTNIPLPEILKDPSSLPRATETIFICRRGNDSQFAAEALRRVVAEADKVRVRDVRGGLLAWNREVDHDFPIY</sequence>
<dbReference type="InterPro" id="IPR036873">
    <property type="entry name" value="Rhodanese-like_dom_sf"/>
</dbReference>
<dbReference type="PROSITE" id="PS50206">
    <property type="entry name" value="RHODANESE_3"/>
    <property type="match status" value="1"/>
</dbReference>
<comment type="subcellular location">
    <subcellularLocation>
        <location evidence="1">Cytoplasm</location>
        <location evidence="1">Cytosol</location>
    </subcellularLocation>
</comment>
<keyword evidence="5" id="KW-0547">Nucleotide-binding</keyword>
<dbReference type="AlphaFoldDB" id="A0AAJ8N050"/>
<dbReference type="SMART" id="SM00450">
    <property type="entry name" value="RHOD"/>
    <property type="match status" value="1"/>
</dbReference>
<dbReference type="Pfam" id="PF00899">
    <property type="entry name" value="ThiF"/>
    <property type="match status" value="1"/>
</dbReference>
<evidence type="ECO:0000256" key="5">
    <source>
        <dbReference type="ARBA" id="ARBA00022741"/>
    </source>
</evidence>
<keyword evidence="3" id="KW-0819">tRNA processing</keyword>
<dbReference type="PANTHER" id="PTHR10953">
    <property type="entry name" value="UBIQUITIN-ACTIVATING ENZYME E1"/>
    <property type="match status" value="1"/>
</dbReference>
<evidence type="ECO:0000256" key="6">
    <source>
        <dbReference type="ARBA" id="ARBA00022786"/>
    </source>
</evidence>
<evidence type="ECO:0000256" key="8">
    <source>
        <dbReference type="SAM" id="MobiDB-lite"/>
    </source>
</evidence>
<feature type="domain" description="Rhodanese" evidence="9">
    <location>
        <begin position="343"/>
        <end position="435"/>
    </location>
</feature>
<dbReference type="EMBL" id="CP144062">
    <property type="protein sequence ID" value="WWD22148.1"/>
    <property type="molecule type" value="Genomic_DNA"/>
</dbReference>
<dbReference type="GO" id="GO:0042292">
    <property type="term" value="F:URM1 activating enzyme activity"/>
    <property type="evidence" value="ECO:0007669"/>
    <property type="project" value="TreeGrafter"/>
</dbReference>
<accession>A0AAJ8N050</accession>
<evidence type="ECO:0000256" key="3">
    <source>
        <dbReference type="ARBA" id="ARBA00022694"/>
    </source>
</evidence>
<dbReference type="Pfam" id="PF00581">
    <property type="entry name" value="Rhodanese"/>
    <property type="match status" value="1"/>
</dbReference>
<dbReference type="GO" id="GO:0004792">
    <property type="term" value="F:thiosulfate-cyanide sulfurtransferase activity"/>
    <property type="evidence" value="ECO:0007669"/>
    <property type="project" value="TreeGrafter"/>
</dbReference>
<dbReference type="Proteomes" id="UP000322225">
    <property type="component" value="Chromosome 12"/>
</dbReference>
<dbReference type="PANTHER" id="PTHR10953:SF102">
    <property type="entry name" value="ADENYLYLTRANSFERASE AND SULFURTRANSFERASE MOCS3"/>
    <property type="match status" value="1"/>
</dbReference>
<dbReference type="RefSeq" id="XP_031857379.2">
    <property type="nucleotide sequence ID" value="XM_032008320.2"/>
</dbReference>
<dbReference type="FunFam" id="3.40.50.720:FF:000033">
    <property type="entry name" value="Adenylyltransferase and sulfurtransferase MOCS3"/>
    <property type="match status" value="1"/>
</dbReference>
<organism evidence="10 11">
    <name type="scientific">Kwoniella shandongensis</name>
    <dbReference type="NCBI Taxonomy" id="1734106"/>
    <lineage>
        <taxon>Eukaryota</taxon>
        <taxon>Fungi</taxon>
        <taxon>Dikarya</taxon>
        <taxon>Basidiomycota</taxon>
        <taxon>Agaricomycotina</taxon>
        <taxon>Tremellomycetes</taxon>
        <taxon>Tremellales</taxon>
        <taxon>Cryptococcaceae</taxon>
        <taxon>Kwoniella</taxon>
    </lineage>
</organism>
<reference evidence="10" key="1">
    <citation type="submission" date="2017-08" db="EMBL/GenBank/DDBJ databases">
        <authorList>
            <person name="Cuomo C."/>
            <person name="Billmyre B."/>
            <person name="Heitman J."/>
        </authorList>
    </citation>
    <scope>NUCLEOTIDE SEQUENCE</scope>
    <source>
        <strain evidence="10">CBS 12478</strain>
    </source>
</reference>
<protein>
    <recommendedName>
        <fullName evidence="9">Rhodanese domain-containing protein</fullName>
    </recommendedName>
</protein>
<dbReference type="GO" id="GO:0032447">
    <property type="term" value="P:protein urmylation"/>
    <property type="evidence" value="ECO:0007669"/>
    <property type="project" value="TreeGrafter"/>
</dbReference>
<evidence type="ECO:0000256" key="7">
    <source>
        <dbReference type="ARBA" id="ARBA00022840"/>
    </source>
</evidence>
<evidence type="ECO:0000313" key="10">
    <source>
        <dbReference type="EMBL" id="WWD22148.1"/>
    </source>
</evidence>
<keyword evidence="6" id="KW-0833">Ubl conjugation pathway</keyword>
<proteinExistence type="predicted"/>
<evidence type="ECO:0000259" key="9">
    <source>
        <dbReference type="PROSITE" id="PS50206"/>
    </source>
</evidence>
<dbReference type="SUPFAM" id="SSF69572">
    <property type="entry name" value="Activating enzymes of the ubiquitin-like proteins"/>
    <property type="match status" value="1"/>
</dbReference>
<dbReference type="InterPro" id="IPR045886">
    <property type="entry name" value="ThiF/MoeB/HesA"/>
</dbReference>
<dbReference type="Gene3D" id="3.40.50.720">
    <property type="entry name" value="NAD(P)-binding Rossmann-like Domain"/>
    <property type="match status" value="1"/>
</dbReference>
<evidence type="ECO:0000256" key="4">
    <source>
        <dbReference type="ARBA" id="ARBA00022695"/>
    </source>
</evidence>
<keyword evidence="11" id="KW-1185">Reference proteome</keyword>
<evidence type="ECO:0000256" key="1">
    <source>
        <dbReference type="ARBA" id="ARBA00004514"/>
    </source>
</evidence>
<dbReference type="CDD" id="cd00757">
    <property type="entry name" value="ThiF_MoeB_HesA_family"/>
    <property type="match status" value="1"/>
</dbReference>
<dbReference type="Gene3D" id="3.40.250.10">
    <property type="entry name" value="Rhodanese-like domain"/>
    <property type="match status" value="1"/>
</dbReference>
<dbReference type="GO" id="GO:0002143">
    <property type="term" value="P:tRNA wobble position uridine thiolation"/>
    <property type="evidence" value="ECO:0007669"/>
    <property type="project" value="TreeGrafter"/>
</dbReference>
<evidence type="ECO:0000313" key="11">
    <source>
        <dbReference type="Proteomes" id="UP000322225"/>
    </source>
</evidence>
<name>A0AAJ8N050_9TREE</name>
<dbReference type="KEGG" id="ksn:43592492"/>
<reference evidence="10" key="2">
    <citation type="submission" date="2024-01" db="EMBL/GenBank/DDBJ databases">
        <title>Comparative genomics of Cryptococcus and Kwoniella reveals pathogenesis evolution and contrasting modes of karyotype evolution via chromosome fusion or intercentromeric recombination.</title>
        <authorList>
            <person name="Coelho M.A."/>
            <person name="David-Palma M."/>
            <person name="Shea T."/>
            <person name="Bowers K."/>
            <person name="McGinley-Smith S."/>
            <person name="Mohammad A.W."/>
            <person name="Gnirke A."/>
            <person name="Yurkov A.M."/>
            <person name="Nowrousian M."/>
            <person name="Sun S."/>
            <person name="Cuomo C.A."/>
            <person name="Heitman J."/>
        </authorList>
    </citation>
    <scope>NUCLEOTIDE SEQUENCE</scope>
    <source>
        <strain evidence="10">CBS 12478</strain>
    </source>
</reference>
<keyword evidence="4" id="KW-0548">Nucleotidyltransferase</keyword>
<dbReference type="InterPro" id="IPR001763">
    <property type="entry name" value="Rhodanese-like_dom"/>
</dbReference>
<dbReference type="GO" id="GO:0005524">
    <property type="term" value="F:ATP binding"/>
    <property type="evidence" value="ECO:0007669"/>
    <property type="project" value="UniProtKB-KW"/>
</dbReference>
<feature type="region of interest" description="Disordered" evidence="8">
    <location>
        <begin position="1"/>
        <end position="29"/>
    </location>
</feature>
<dbReference type="InterPro" id="IPR035985">
    <property type="entry name" value="Ubiquitin-activating_enz"/>
</dbReference>
<dbReference type="GeneID" id="43592492"/>
<dbReference type="GO" id="GO:0005829">
    <property type="term" value="C:cytosol"/>
    <property type="evidence" value="ECO:0007669"/>
    <property type="project" value="UniProtKB-SubCell"/>
</dbReference>
<keyword evidence="7" id="KW-0067">ATP-binding</keyword>
<dbReference type="InterPro" id="IPR000594">
    <property type="entry name" value="ThiF_NAD_FAD-bd"/>
</dbReference>
<dbReference type="GO" id="GO:0016779">
    <property type="term" value="F:nucleotidyltransferase activity"/>
    <property type="evidence" value="ECO:0007669"/>
    <property type="project" value="UniProtKB-KW"/>
</dbReference>
<keyword evidence="2" id="KW-0808">Transferase</keyword>